<dbReference type="STRING" id="429727.VE26_05905"/>
<dbReference type="InterPro" id="IPR012660">
    <property type="entry name" value="YiiD_C"/>
</dbReference>
<dbReference type="AlphaFoldDB" id="A0A0F5FML2"/>
<dbReference type="PATRIC" id="fig|429727.3.peg.1223"/>
<dbReference type="Proteomes" id="UP000033649">
    <property type="component" value="Unassembled WGS sequence"/>
</dbReference>
<dbReference type="Gene3D" id="3.10.129.10">
    <property type="entry name" value="Hotdog Thioesterase"/>
    <property type="match status" value="1"/>
</dbReference>
<keyword evidence="3" id="KW-1185">Reference proteome</keyword>
<proteinExistence type="predicted"/>
<evidence type="ECO:0000313" key="2">
    <source>
        <dbReference type="EMBL" id="KKB09457.1"/>
    </source>
</evidence>
<accession>A0A0F5FML2</accession>
<dbReference type="Pfam" id="PF09500">
    <property type="entry name" value="YiiD_C"/>
    <property type="match status" value="1"/>
</dbReference>
<evidence type="ECO:0000313" key="3">
    <source>
        <dbReference type="Proteomes" id="UP000033649"/>
    </source>
</evidence>
<sequence>MNPVTLAAYLHEHIPISRGMAVSVLRASAAEVALEAPLGPNINVHGTMFGGSVSTLGLLAAWSVLHLRLEAEGIANRLVIHKTDVEYLLPVTGTAQALSSLDATDWDSFRHMLERRSKARLTVVAEIICDGLVVARLTGEFVAIAERQNEDKSRQ</sequence>
<dbReference type="OrthoDB" id="572024at2"/>
<dbReference type="EMBL" id="JZEY01000054">
    <property type="protein sequence ID" value="KKB09457.1"/>
    <property type="molecule type" value="Genomic_DNA"/>
</dbReference>
<dbReference type="RefSeq" id="WP_046104151.1">
    <property type="nucleotide sequence ID" value="NZ_JZEY01000054.1"/>
</dbReference>
<comment type="caution">
    <text evidence="2">The sequence shown here is derived from an EMBL/GenBank/DDBJ whole genome shotgun (WGS) entry which is preliminary data.</text>
</comment>
<reference evidence="2 3" key="1">
    <citation type="submission" date="2015-03" db="EMBL/GenBank/DDBJ databases">
        <authorList>
            <person name="Hassan Y."/>
            <person name="Lepp D."/>
            <person name="Li X.-Z."/>
            <person name="Zhou T."/>
        </authorList>
    </citation>
    <scope>NUCLEOTIDE SEQUENCE [LARGE SCALE GENOMIC DNA]</scope>
    <source>
        <strain evidence="2 3">IPL18</strain>
    </source>
</reference>
<gene>
    <name evidence="2" type="ORF">VE26_05905</name>
</gene>
<dbReference type="SUPFAM" id="SSF54637">
    <property type="entry name" value="Thioesterase/thiol ester dehydrase-isomerase"/>
    <property type="match status" value="1"/>
</dbReference>
<dbReference type="InterPro" id="IPR029069">
    <property type="entry name" value="HotDog_dom_sf"/>
</dbReference>
<evidence type="ECO:0000259" key="1">
    <source>
        <dbReference type="Pfam" id="PF09500"/>
    </source>
</evidence>
<protein>
    <recommendedName>
        <fullName evidence="1">Thioesterase putative domain-containing protein</fullName>
    </recommendedName>
</protein>
<organism evidence="2 3">
    <name type="scientific">Devosia chinhatensis</name>
    <dbReference type="NCBI Taxonomy" id="429727"/>
    <lineage>
        <taxon>Bacteria</taxon>
        <taxon>Pseudomonadati</taxon>
        <taxon>Pseudomonadota</taxon>
        <taxon>Alphaproteobacteria</taxon>
        <taxon>Hyphomicrobiales</taxon>
        <taxon>Devosiaceae</taxon>
        <taxon>Devosia</taxon>
    </lineage>
</organism>
<feature type="domain" description="Thioesterase putative" evidence="1">
    <location>
        <begin position="5"/>
        <end position="144"/>
    </location>
</feature>
<dbReference type="NCBIfam" id="TIGR02447">
    <property type="entry name" value="yiiD_Cterm"/>
    <property type="match status" value="1"/>
</dbReference>
<name>A0A0F5FML2_9HYPH</name>